<evidence type="ECO:0000313" key="2">
    <source>
        <dbReference type="EnsemblPlants" id="PAC:32960081.CDS.1"/>
    </source>
</evidence>
<dbReference type="Proteomes" id="UP000006727">
    <property type="component" value="Chromosome 14"/>
</dbReference>
<reference evidence="2" key="3">
    <citation type="submission" date="2020-12" db="UniProtKB">
        <authorList>
            <consortium name="EnsemblPlants"/>
        </authorList>
    </citation>
    <scope>IDENTIFICATION</scope>
</reference>
<accession>A9RXG8</accession>
<dbReference type="Gramene" id="Pp3c14_20160V3.1">
    <property type="protein sequence ID" value="PAC:32960081.CDS.1"/>
    <property type="gene ID" value="Pp3c14_20160"/>
</dbReference>
<dbReference type="AlphaFoldDB" id="A9RXG8"/>
<dbReference type="STRING" id="3218.A9RXG8"/>
<protein>
    <submittedName>
        <fullName evidence="1 2">Uncharacterized protein</fullName>
    </submittedName>
</protein>
<proteinExistence type="predicted"/>
<name>A9RXG8_PHYPA</name>
<dbReference type="Gramene" id="Pp3c14_20160V3.2">
    <property type="protein sequence ID" value="PAC:32960082.CDS.1"/>
    <property type="gene ID" value="Pp3c14_20160"/>
</dbReference>
<dbReference type="EnsemblPlants" id="Pp3c14_20160V3.1">
    <property type="protein sequence ID" value="PAC:32960081.CDS.1"/>
    <property type="gene ID" value="Pp3c14_20160"/>
</dbReference>
<organism evidence="1">
    <name type="scientific">Physcomitrium patens</name>
    <name type="common">Spreading-leaved earth moss</name>
    <name type="synonym">Physcomitrella patens</name>
    <dbReference type="NCBI Taxonomy" id="3218"/>
    <lineage>
        <taxon>Eukaryota</taxon>
        <taxon>Viridiplantae</taxon>
        <taxon>Streptophyta</taxon>
        <taxon>Embryophyta</taxon>
        <taxon>Bryophyta</taxon>
        <taxon>Bryophytina</taxon>
        <taxon>Bryopsida</taxon>
        <taxon>Funariidae</taxon>
        <taxon>Funariales</taxon>
        <taxon>Funariaceae</taxon>
        <taxon>Physcomitrium</taxon>
    </lineage>
</organism>
<dbReference type="GeneID" id="112291612"/>
<sequence length="314" mass="33778">MADKPSRALVIYGDGLADAVESHHSHLHQLAASGSCGFLALRTLSTPHPGSSADGSERTVLELAQLLDVYDIYTEKARKEDASGITDAGVDEESSKLPSMAERFMGMKSTFITNSKPALALSKRAGFSVKPLTEDNGPPHANATASTVLSLLGFCESSDAKETNELVFLHLDGSSSGTGIEYLNSLIGCVQDASKEGSLAYGHLFLVVVLGYGDAALGANGGRSFKEEIALPSELAALRPVQSYKMKTGKAVEGIREDYPLLAVYNQVAVTRRDEVQKFSFDDFKKRAGNLVMLVDRFLYEVSFKLWKAPKYGA</sequence>
<dbReference type="eggNOG" id="ENOG502QUMG">
    <property type="taxonomic scope" value="Eukaryota"/>
</dbReference>
<reference evidence="1 3" key="1">
    <citation type="journal article" date="2008" name="Science">
        <title>The Physcomitrella genome reveals evolutionary insights into the conquest of land by plants.</title>
        <authorList>
            <person name="Rensing S."/>
            <person name="Lang D."/>
            <person name="Zimmer A."/>
            <person name="Terry A."/>
            <person name="Salamov A."/>
            <person name="Shapiro H."/>
            <person name="Nishiyama T."/>
            <person name="Perroud P.-F."/>
            <person name="Lindquist E."/>
            <person name="Kamisugi Y."/>
            <person name="Tanahashi T."/>
            <person name="Sakakibara K."/>
            <person name="Fujita T."/>
            <person name="Oishi K."/>
            <person name="Shin-I T."/>
            <person name="Kuroki Y."/>
            <person name="Toyoda A."/>
            <person name="Suzuki Y."/>
            <person name="Hashimoto A."/>
            <person name="Yamaguchi K."/>
            <person name="Sugano A."/>
            <person name="Kohara Y."/>
            <person name="Fujiyama A."/>
            <person name="Anterola A."/>
            <person name="Aoki S."/>
            <person name="Ashton N."/>
            <person name="Barbazuk W.B."/>
            <person name="Barker E."/>
            <person name="Bennetzen J."/>
            <person name="Bezanilla M."/>
            <person name="Blankenship R."/>
            <person name="Cho S.H."/>
            <person name="Dutcher S."/>
            <person name="Estelle M."/>
            <person name="Fawcett J.A."/>
            <person name="Gundlach H."/>
            <person name="Hanada K."/>
            <person name="Heyl A."/>
            <person name="Hicks K.A."/>
            <person name="Hugh J."/>
            <person name="Lohr M."/>
            <person name="Mayer K."/>
            <person name="Melkozernov A."/>
            <person name="Murata T."/>
            <person name="Nelson D."/>
            <person name="Pils B."/>
            <person name="Prigge M."/>
            <person name="Reiss B."/>
            <person name="Renner T."/>
            <person name="Rombauts S."/>
            <person name="Rushton P."/>
            <person name="Sanderfoot A."/>
            <person name="Schween G."/>
            <person name="Shiu S.-H."/>
            <person name="Stueber K."/>
            <person name="Theodoulou F.L."/>
            <person name="Tu H."/>
            <person name="Van de Peer Y."/>
            <person name="Verrier P.J."/>
            <person name="Waters E."/>
            <person name="Wood A."/>
            <person name="Yang L."/>
            <person name="Cove D."/>
            <person name="Cuming A."/>
            <person name="Hasebe M."/>
            <person name="Lucas S."/>
            <person name="Mishler D.B."/>
            <person name="Reski R."/>
            <person name="Grigoriev I."/>
            <person name="Quatrano R.S."/>
            <person name="Boore J.L."/>
        </authorList>
    </citation>
    <scope>NUCLEOTIDE SEQUENCE [LARGE SCALE GENOMIC DNA]</scope>
    <source>
        <strain evidence="2 3">cv. Gransden 2004</strain>
    </source>
</reference>
<dbReference type="FunCoup" id="A9RXG8">
    <property type="interactions" value="2096"/>
</dbReference>
<evidence type="ECO:0000313" key="3">
    <source>
        <dbReference type="Proteomes" id="UP000006727"/>
    </source>
</evidence>
<dbReference type="EMBL" id="ABEU02000014">
    <property type="protein sequence ID" value="PNR41359.1"/>
    <property type="molecule type" value="Genomic_DNA"/>
</dbReference>
<evidence type="ECO:0000313" key="1">
    <source>
        <dbReference type="EMBL" id="PNR41359.1"/>
    </source>
</evidence>
<dbReference type="KEGG" id="ppp:112291612"/>
<dbReference type="PaxDb" id="3218-PP1S34_170V6.1"/>
<dbReference type="PANTHER" id="PTHR35506:SF1">
    <property type="entry name" value="OS02G0135600 PROTEIN"/>
    <property type="match status" value="1"/>
</dbReference>
<dbReference type="PANTHER" id="PTHR35506">
    <property type="entry name" value="OS02G0135600 PROTEIN"/>
    <property type="match status" value="1"/>
</dbReference>
<dbReference type="RefSeq" id="XP_024395045.1">
    <property type="nucleotide sequence ID" value="XM_024539277.2"/>
</dbReference>
<dbReference type="HOGENOM" id="CLU_072975_1_0_1"/>
<keyword evidence="3" id="KW-1185">Reference proteome</keyword>
<gene>
    <name evidence="2" type="primary">LOC112291612</name>
    <name evidence="1" type="ORF">PHYPA_018762</name>
</gene>
<reference evidence="1 3" key="2">
    <citation type="journal article" date="2018" name="Plant J.">
        <title>The Physcomitrella patens chromosome-scale assembly reveals moss genome structure and evolution.</title>
        <authorList>
            <person name="Lang D."/>
            <person name="Ullrich K.K."/>
            <person name="Murat F."/>
            <person name="Fuchs J."/>
            <person name="Jenkins J."/>
            <person name="Haas F.B."/>
            <person name="Piednoel M."/>
            <person name="Gundlach H."/>
            <person name="Van Bel M."/>
            <person name="Meyberg R."/>
            <person name="Vives C."/>
            <person name="Morata J."/>
            <person name="Symeonidi A."/>
            <person name="Hiss M."/>
            <person name="Muchero W."/>
            <person name="Kamisugi Y."/>
            <person name="Saleh O."/>
            <person name="Blanc G."/>
            <person name="Decker E.L."/>
            <person name="van Gessel N."/>
            <person name="Grimwood J."/>
            <person name="Hayes R.D."/>
            <person name="Graham S.W."/>
            <person name="Gunter L.E."/>
            <person name="McDaniel S.F."/>
            <person name="Hoernstein S.N.W."/>
            <person name="Larsson A."/>
            <person name="Li F.W."/>
            <person name="Perroud P.F."/>
            <person name="Phillips J."/>
            <person name="Ranjan P."/>
            <person name="Rokshar D.S."/>
            <person name="Rothfels C.J."/>
            <person name="Schneider L."/>
            <person name="Shu S."/>
            <person name="Stevenson D.W."/>
            <person name="Thummler F."/>
            <person name="Tillich M."/>
            <person name="Villarreal Aguilar J.C."/>
            <person name="Widiez T."/>
            <person name="Wong G.K."/>
            <person name="Wymore A."/>
            <person name="Zhang Y."/>
            <person name="Zimmer A.D."/>
            <person name="Quatrano R.S."/>
            <person name="Mayer K.F.X."/>
            <person name="Goodstein D."/>
            <person name="Casacuberta J.M."/>
            <person name="Vandepoele K."/>
            <person name="Reski R."/>
            <person name="Cuming A.C."/>
            <person name="Tuskan G.A."/>
            <person name="Maumus F."/>
            <person name="Salse J."/>
            <person name="Schmutz J."/>
            <person name="Rensing S.A."/>
        </authorList>
    </citation>
    <scope>NUCLEOTIDE SEQUENCE [LARGE SCALE GENOMIC DNA]</scope>
    <source>
        <strain evidence="2 3">cv. Gransden 2004</strain>
    </source>
</reference>
<dbReference type="EnsemblPlants" id="Pp3c14_20160V3.2">
    <property type="protein sequence ID" value="PAC:32960082.CDS.1"/>
    <property type="gene ID" value="Pp3c14_20160"/>
</dbReference>
<dbReference type="OMA" id="PHEGVNS"/>
<dbReference type="OrthoDB" id="1891406at2759"/>